<keyword evidence="2" id="KW-1133">Transmembrane helix</keyword>
<dbReference type="Pfam" id="PF13514">
    <property type="entry name" value="AAA_27"/>
    <property type="match status" value="1"/>
</dbReference>
<sequence>MKIIRLDLISFGRFNNYTIEFGDKFNLIYGLNESGKTTISKFIEGVFYGFIKPYLKRTVYTEDYEKYRPWNSENYEGSILVEKDNKRYVIYRNFKEKYFNIFNETTGNNETDLDGFNQDNLSFPGEYFFKMPLDIFKSTVFSNLKELDAKDKNVSSIVDMLLNSSDNNNDSVSFKKALDNLEKMKSNIGTKQSKTKPLGGLYQKKFDLEDDIKNINKDKKEYEDSLNKLNEYKLRHETLLLNKEKLVNLHKKNDIEKIEDAKNYKMQILKEKASLLDRVSKIKYINDIDEDDVNSLEYQNKLLNDNRITFNELSKQKKLLSKDYYQLKAKLSNYETIREYIDEINNLIEKLNGISKLKIKLAIIGVIVTLIIAGMIYMMGYTKEIVIAPVLFVLYYILVIISNKFQRLSYNRQLNKIVKKISQITNMSYKNYNEVINDFRYDSNMDKSIDYLGKLEGQIQDIDSKLDSIINEDESSKSKINNILSSSRNLKNIDVEDYRRKKIEYNQLMDRISDKDDQLQKISSEYDFSILLENINSDSIKLEDNDIKDINLLNKEIDESIEKNAKLFERTKILEKSVNLLLEKEERLADINENIQRYENEITSIELAMGLINKSINKLHKNFIPRINKKVSEMMAYSTKDKDKFRVDENLDVSIYDGVKFYEQKHLSSGTFDLLSVFIRISVLEELMGLDYLMILDDCFVQLDDVRYKKCLDLLFKISNNNQIILFSCQNRDEQLLNELDIIYKKIELK</sequence>
<name>A0A233V541_FINMA</name>
<feature type="domain" description="YhaN AAA" evidence="3">
    <location>
        <begin position="1"/>
        <end position="51"/>
    </location>
</feature>
<proteinExistence type="predicted"/>
<feature type="transmembrane region" description="Helical" evidence="2">
    <location>
        <begin position="359"/>
        <end position="379"/>
    </location>
</feature>
<accession>A0A233V541</accession>
<evidence type="ECO:0000313" key="4">
    <source>
        <dbReference type="EMBL" id="OXZ27500.1"/>
    </source>
</evidence>
<feature type="coiled-coil region" evidence="1">
    <location>
        <begin position="452"/>
        <end position="525"/>
    </location>
</feature>
<evidence type="ECO:0000256" key="2">
    <source>
        <dbReference type="SAM" id="Phobius"/>
    </source>
</evidence>
<evidence type="ECO:0000259" key="3">
    <source>
        <dbReference type="Pfam" id="PF13514"/>
    </source>
</evidence>
<dbReference type="EMBL" id="NDYC01000019">
    <property type="protein sequence ID" value="OXZ27500.1"/>
    <property type="molecule type" value="Genomic_DNA"/>
</dbReference>
<dbReference type="PANTHER" id="PTHR41259:SF1">
    <property type="entry name" value="DOUBLE-STRAND BREAK REPAIR RAD50 ATPASE, PUTATIVE-RELATED"/>
    <property type="match status" value="1"/>
</dbReference>
<keyword evidence="2" id="KW-0812">Transmembrane</keyword>
<evidence type="ECO:0000313" key="5">
    <source>
        <dbReference type="Proteomes" id="UP000215413"/>
    </source>
</evidence>
<feature type="coiled-coil region" evidence="1">
    <location>
        <begin position="205"/>
        <end position="235"/>
    </location>
</feature>
<reference evidence="5" key="1">
    <citation type="submission" date="2017-04" db="EMBL/GenBank/DDBJ databases">
        <title>Finegoldia magna isolated from orthopedic joint implant-associated infections.</title>
        <authorList>
            <person name="Bjorklund S."/>
            <person name="Bruggemann H."/>
            <person name="Jensen A."/>
            <person name="Hellmark B."/>
            <person name="Soderquist B."/>
        </authorList>
    </citation>
    <scope>NUCLEOTIDE SEQUENCE [LARGE SCALE GENOMIC DNA]</scope>
    <source>
        <strain evidence="5">CCUG 54800</strain>
    </source>
</reference>
<dbReference type="AlphaFoldDB" id="A0A233V541"/>
<feature type="coiled-coil region" evidence="1">
    <location>
        <begin position="550"/>
        <end position="608"/>
    </location>
</feature>
<dbReference type="InterPro" id="IPR038734">
    <property type="entry name" value="YhaN_AAA"/>
</dbReference>
<protein>
    <submittedName>
        <fullName evidence="4">DNA repair protein Rad50</fullName>
    </submittedName>
</protein>
<dbReference type="InterPro" id="IPR027417">
    <property type="entry name" value="P-loop_NTPase"/>
</dbReference>
<dbReference type="RefSeq" id="WP_094205622.1">
    <property type="nucleotide sequence ID" value="NZ_JAWGQT010000082.1"/>
</dbReference>
<keyword evidence="1" id="KW-0175">Coiled coil</keyword>
<dbReference type="PANTHER" id="PTHR41259">
    <property type="entry name" value="DOUBLE-STRAND BREAK REPAIR RAD50 ATPASE, PUTATIVE-RELATED"/>
    <property type="match status" value="1"/>
</dbReference>
<comment type="caution">
    <text evidence="4">The sequence shown here is derived from an EMBL/GenBank/DDBJ whole genome shotgun (WGS) entry which is preliminary data.</text>
</comment>
<feature type="transmembrane region" description="Helical" evidence="2">
    <location>
        <begin position="385"/>
        <end position="402"/>
    </location>
</feature>
<keyword evidence="2" id="KW-0472">Membrane</keyword>
<gene>
    <name evidence="4" type="ORF">B9N49_04020</name>
</gene>
<dbReference type="Gene3D" id="3.40.50.300">
    <property type="entry name" value="P-loop containing nucleotide triphosphate hydrolases"/>
    <property type="match status" value="2"/>
</dbReference>
<evidence type="ECO:0000256" key="1">
    <source>
        <dbReference type="SAM" id="Coils"/>
    </source>
</evidence>
<dbReference type="Proteomes" id="UP000215413">
    <property type="component" value="Unassembled WGS sequence"/>
</dbReference>
<dbReference type="SUPFAM" id="SSF52540">
    <property type="entry name" value="P-loop containing nucleoside triphosphate hydrolases"/>
    <property type="match status" value="1"/>
</dbReference>
<organism evidence="4 5">
    <name type="scientific">Finegoldia magna</name>
    <name type="common">Peptostreptococcus magnus</name>
    <dbReference type="NCBI Taxonomy" id="1260"/>
    <lineage>
        <taxon>Bacteria</taxon>
        <taxon>Bacillati</taxon>
        <taxon>Bacillota</taxon>
        <taxon>Tissierellia</taxon>
        <taxon>Tissierellales</taxon>
        <taxon>Peptoniphilaceae</taxon>
        <taxon>Finegoldia</taxon>
    </lineage>
</organism>
<dbReference type="Gene3D" id="1.20.1170.10">
    <property type="match status" value="1"/>
</dbReference>